<reference evidence="3 4" key="1">
    <citation type="submission" date="2020-01" db="EMBL/GenBank/DDBJ databases">
        <title>Genome sequencing of strain KACC 21507.</title>
        <authorList>
            <person name="Heo J."/>
            <person name="Kim S.-J."/>
            <person name="Kim J.-S."/>
            <person name="Hong S.-B."/>
            <person name="Kwon S.-W."/>
        </authorList>
    </citation>
    <scope>NUCLEOTIDE SEQUENCE [LARGE SCALE GENOMIC DNA]</scope>
    <source>
        <strain evidence="3 4">KACC 21507</strain>
    </source>
</reference>
<proteinExistence type="predicted"/>
<gene>
    <name evidence="3" type="ORF">GT348_06770</name>
</gene>
<dbReference type="InterPro" id="IPR000868">
    <property type="entry name" value="Isochorismatase-like_dom"/>
</dbReference>
<dbReference type="Pfam" id="PF00857">
    <property type="entry name" value="Isochorismatase"/>
    <property type="match status" value="1"/>
</dbReference>
<organism evidence="3 4">
    <name type="scientific">Aristophania vespae</name>
    <dbReference type="NCBI Taxonomy" id="2697033"/>
    <lineage>
        <taxon>Bacteria</taxon>
        <taxon>Pseudomonadati</taxon>
        <taxon>Pseudomonadota</taxon>
        <taxon>Alphaproteobacteria</taxon>
        <taxon>Acetobacterales</taxon>
        <taxon>Acetobacteraceae</taxon>
        <taxon>Aristophania</taxon>
    </lineage>
</organism>
<evidence type="ECO:0000313" key="4">
    <source>
        <dbReference type="Proteomes" id="UP000463975"/>
    </source>
</evidence>
<dbReference type="Gene3D" id="3.40.50.850">
    <property type="entry name" value="Isochorismatase-like"/>
    <property type="match status" value="1"/>
</dbReference>
<name>A0A6P1NCD3_9PROT</name>
<protein>
    <submittedName>
        <fullName evidence="3">Isochorismatase family protein</fullName>
    </submittedName>
</protein>
<feature type="domain" description="Isochorismatase-like" evidence="2">
    <location>
        <begin position="11"/>
        <end position="189"/>
    </location>
</feature>
<dbReference type="KEGG" id="bomb:GT348_06770"/>
<keyword evidence="4" id="KW-1185">Reference proteome</keyword>
<evidence type="ECO:0000256" key="1">
    <source>
        <dbReference type="ARBA" id="ARBA00022801"/>
    </source>
</evidence>
<dbReference type="SUPFAM" id="SSF52499">
    <property type="entry name" value="Isochorismatase-like hydrolases"/>
    <property type="match status" value="1"/>
</dbReference>
<dbReference type="GO" id="GO:0016787">
    <property type="term" value="F:hydrolase activity"/>
    <property type="evidence" value="ECO:0007669"/>
    <property type="project" value="UniProtKB-KW"/>
</dbReference>
<accession>A0A6P1NCD3</accession>
<dbReference type="EMBL" id="CP047652">
    <property type="protein sequence ID" value="QHI95976.1"/>
    <property type="molecule type" value="Genomic_DNA"/>
</dbReference>
<dbReference type="PANTHER" id="PTHR43540:SF1">
    <property type="entry name" value="ISOCHORISMATASE HYDROLASE"/>
    <property type="match status" value="1"/>
</dbReference>
<dbReference type="RefSeq" id="WP_160619049.1">
    <property type="nucleotide sequence ID" value="NZ_CP047652.1"/>
</dbReference>
<sequence length="194" mass="21655">MLSLNFDTKKSALLLMDFQEFILKNFMPPEIASQVVKNAAHLLEAARKANIFVIHVNVSFRNNYPEISSRNKMFSWIKEKGLAIPGSDALHIHDALKPLKNEPVIHKHRMGAFTGTDLEMILRAQNIETLILSGVTTSGVVLSTFRQAFDLDFNLAVISDGCADGDAETHAFLTEKFFPHQGTVLSIQDMTAHF</sequence>
<evidence type="ECO:0000259" key="2">
    <source>
        <dbReference type="Pfam" id="PF00857"/>
    </source>
</evidence>
<dbReference type="Proteomes" id="UP000463975">
    <property type="component" value="Chromosome"/>
</dbReference>
<dbReference type="AlphaFoldDB" id="A0A6P1NCD3"/>
<dbReference type="PANTHER" id="PTHR43540">
    <property type="entry name" value="PEROXYUREIDOACRYLATE/UREIDOACRYLATE AMIDOHYDROLASE-RELATED"/>
    <property type="match status" value="1"/>
</dbReference>
<dbReference type="InterPro" id="IPR036380">
    <property type="entry name" value="Isochorismatase-like_sf"/>
</dbReference>
<keyword evidence="1" id="KW-0378">Hydrolase</keyword>
<evidence type="ECO:0000313" key="3">
    <source>
        <dbReference type="EMBL" id="QHI95976.1"/>
    </source>
</evidence>
<dbReference type="InterPro" id="IPR050272">
    <property type="entry name" value="Isochorismatase-like_hydrls"/>
</dbReference>
<dbReference type="CDD" id="cd00431">
    <property type="entry name" value="cysteine_hydrolases"/>
    <property type="match status" value="1"/>
</dbReference>